<sequence>MDLASVRDRDVALANAFRERIGLGPSDSAIVSWPDPDGCHLAALTKDGLVASGRAGRARVAFHLWNDEEDVERAARAVTARRGAR</sequence>
<dbReference type="EMBL" id="AP027734">
    <property type="protein sequence ID" value="BDZ56070.1"/>
    <property type="molecule type" value="Genomic_DNA"/>
</dbReference>
<evidence type="ECO:0000313" key="1">
    <source>
        <dbReference type="EMBL" id="BDZ56070.1"/>
    </source>
</evidence>
<reference evidence="2" key="1">
    <citation type="journal article" date="2019" name="Int. J. Syst. Evol. Microbiol.">
        <title>The Global Catalogue of Microorganisms (GCM) 10K type strain sequencing project: providing services to taxonomists for standard genome sequencing and annotation.</title>
        <authorList>
            <consortium name="The Broad Institute Genomics Platform"/>
            <consortium name="The Broad Institute Genome Sequencing Center for Infectious Disease"/>
            <person name="Wu L."/>
            <person name="Ma J."/>
        </authorList>
    </citation>
    <scope>NUCLEOTIDE SEQUENCE [LARGE SCALE GENOMIC DNA]</scope>
    <source>
        <strain evidence="2">NBRC 109019</strain>
    </source>
</reference>
<keyword evidence="2" id="KW-1185">Reference proteome</keyword>
<accession>A0ABN6YIU0</accession>
<name>A0ABN6YIU0_9MICO</name>
<protein>
    <submittedName>
        <fullName evidence="1">Uncharacterized protein</fullName>
    </submittedName>
</protein>
<dbReference type="Proteomes" id="UP001321477">
    <property type="component" value="Chromosome"/>
</dbReference>
<evidence type="ECO:0000313" key="2">
    <source>
        <dbReference type="Proteomes" id="UP001321477"/>
    </source>
</evidence>
<organism evidence="1 2">
    <name type="scientific">Agromyces marinus</name>
    <dbReference type="NCBI Taxonomy" id="1389020"/>
    <lineage>
        <taxon>Bacteria</taxon>
        <taxon>Bacillati</taxon>
        <taxon>Actinomycetota</taxon>
        <taxon>Actinomycetes</taxon>
        <taxon>Micrococcales</taxon>
        <taxon>Microbacteriaceae</taxon>
        <taxon>Agromyces</taxon>
    </lineage>
</organism>
<proteinExistence type="predicted"/>
<gene>
    <name evidence="1" type="ORF">GCM10025870_31430</name>
</gene>